<evidence type="ECO:0000256" key="2">
    <source>
        <dbReference type="SAM" id="Phobius"/>
    </source>
</evidence>
<name>A0A0W8G4W4_9ZZZZ</name>
<comment type="caution">
    <text evidence="3">The sequence shown here is derived from an EMBL/GenBank/DDBJ whole genome shotgun (WGS) entry which is preliminary data.</text>
</comment>
<gene>
    <name evidence="3" type="ORF">ASZ90_001928</name>
</gene>
<dbReference type="GO" id="GO:0004713">
    <property type="term" value="F:protein tyrosine kinase activity"/>
    <property type="evidence" value="ECO:0007669"/>
    <property type="project" value="TreeGrafter"/>
</dbReference>
<keyword evidence="1" id="KW-0175">Coiled coil</keyword>
<evidence type="ECO:0000313" key="3">
    <source>
        <dbReference type="EMBL" id="KUG28216.1"/>
    </source>
</evidence>
<sequence length="355" mass="40495">MFTFIFLIPFLLCCLYFGVLESDIYVSESVFVIRQPDRKSLSSLGAFLQNIGISSVREEAFTVREFVLSRDALKVIDDNMNLRKAFGNKKIDVLNRFNPTGFFDSFEDLYEYFLGKVTVDVDLTSSIATMHIKAFTAKDAFSINEGLLFLSEGLINKLNTRAKKDMEDLAIATVREAEEELRTCVMNLTKYQDKETLFDPAQQSTMQLQHVARLQSELISIRGSLSQLREFASESPQIKALEARSSELKREIDVEMSKVVGGTTSITQKLMEYERLKLDREFAQQKLTTALASLEQARGEMQRQQLYLERIVSPNMPDGPVLPLRLMNIFASFVLLLMVYGILRMLLIGISEHRD</sequence>
<reference evidence="3" key="1">
    <citation type="journal article" date="2015" name="Proc. Natl. Acad. Sci. U.S.A.">
        <title>Networks of energetic and metabolic interactions define dynamics in microbial communities.</title>
        <authorList>
            <person name="Embree M."/>
            <person name="Liu J.K."/>
            <person name="Al-Bassam M.M."/>
            <person name="Zengler K."/>
        </authorList>
    </citation>
    <scope>NUCLEOTIDE SEQUENCE</scope>
</reference>
<keyword evidence="2" id="KW-0472">Membrane</keyword>
<evidence type="ECO:0000256" key="1">
    <source>
        <dbReference type="SAM" id="Coils"/>
    </source>
</evidence>
<dbReference type="GO" id="GO:0005886">
    <property type="term" value="C:plasma membrane"/>
    <property type="evidence" value="ECO:0007669"/>
    <property type="project" value="TreeGrafter"/>
</dbReference>
<dbReference type="PANTHER" id="PTHR32309">
    <property type="entry name" value="TYROSINE-PROTEIN KINASE"/>
    <property type="match status" value="1"/>
</dbReference>
<feature type="coiled-coil region" evidence="1">
    <location>
        <begin position="238"/>
        <end position="304"/>
    </location>
</feature>
<feature type="transmembrane region" description="Helical" evidence="2">
    <location>
        <begin position="326"/>
        <end position="347"/>
    </location>
</feature>
<dbReference type="AlphaFoldDB" id="A0A0W8G4W4"/>
<keyword evidence="2" id="KW-1133">Transmembrane helix</keyword>
<accession>A0A0W8G4W4</accession>
<protein>
    <submittedName>
        <fullName evidence="3">Capsular polysaccharide export system inner membrane protein kpse</fullName>
    </submittedName>
</protein>
<organism evidence="3">
    <name type="scientific">hydrocarbon metagenome</name>
    <dbReference type="NCBI Taxonomy" id="938273"/>
    <lineage>
        <taxon>unclassified sequences</taxon>
        <taxon>metagenomes</taxon>
        <taxon>ecological metagenomes</taxon>
    </lineage>
</organism>
<proteinExistence type="predicted"/>
<dbReference type="InterPro" id="IPR050445">
    <property type="entry name" value="Bact_polysacc_biosynth/exp"/>
</dbReference>
<keyword evidence="2" id="KW-0812">Transmembrane</keyword>
<dbReference type="EMBL" id="LNQE01000248">
    <property type="protein sequence ID" value="KUG28216.1"/>
    <property type="molecule type" value="Genomic_DNA"/>
</dbReference>
<dbReference type="PANTHER" id="PTHR32309:SF13">
    <property type="entry name" value="FERRIC ENTEROBACTIN TRANSPORT PROTEIN FEPE"/>
    <property type="match status" value="1"/>
</dbReference>